<keyword evidence="4" id="KW-0862">Zinc</keyword>
<feature type="non-terminal residue" evidence="17">
    <location>
        <position position="1089"/>
    </location>
</feature>
<dbReference type="InterPro" id="IPR039209">
    <property type="entry name" value="OBI1"/>
</dbReference>
<evidence type="ECO:0000256" key="12">
    <source>
        <dbReference type="RuleBase" id="RU361194"/>
    </source>
</evidence>
<accession>A0A8X7WUR8</accession>
<feature type="coiled-coil region" evidence="13">
    <location>
        <begin position="184"/>
        <end position="280"/>
    </location>
</feature>
<feature type="compositionally biased region" description="Low complexity" evidence="14">
    <location>
        <begin position="619"/>
        <end position="629"/>
    </location>
</feature>
<evidence type="ECO:0000256" key="7">
    <source>
        <dbReference type="ARBA" id="ARBA00023155"/>
    </source>
</evidence>
<dbReference type="Gene3D" id="1.10.260.40">
    <property type="entry name" value="lambda repressor-like DNA-binding domains"/>
    <property type="match status" value="1"/>
</dbReference>
<feature type="compositionally biased region" description="Low complexity" evidence="14">
    <location>
        <begin position="899"/>
        <end position="909"/>
    </location>
</feature>
<keyword evidence="7 10" id="KW-0371">Homeobox</keyword>
<gene>
    <name evidence="17" type="primary">Brn3_0</name>
    <name evidence="17" type="ORF">GTO96_0013623</name>
</gene>
<dbReference type="Pfam" id="PF00046">
    <property type="entry name" value="Homeodomain"/>
    <property type="match status" value="1"/>
</dbReference>
<dbReference type="PROSITE" id="PS00035">
    <property type="entry name" value="POU_1"/>
    <property type="match status" value="1"/>
</dbReference>
<evidence type="ECO:0000256" key="11">
    <source>
        <dbReference type="RuleBase" id="RU000682"/>
    </source>
</evidence>
<feature type="domain" description="POU-specific" evidence="16">
    <location>
        <begin position="930"/>
        <end position="1007"/>
    </location>
</feature>
<dbReference type="AlphaFoldDB" id="A0A8X7WUR8"/>
<dbReference type="CDD" id="cd00086">
    <property type="entry name" value="homeodomain"/>
    <property type="match status" value="1"/>
</dbReference>
<dbReference type="InterPro" id="IPR001841">
    <property type="entry name" value="Znf_RING"/>
</dbReference>
<evidence type="ECO:0000256" key="6">
    <source>
        <dbReference type="ARBA" id="ARBA00023125"/>
    </source>
</evidence>
<keyword evidence="18" id="KW-1185">Reference proteome</keyword>
<dbReference type="InterPro" id="IPR009057">
    <property type="entry name" value="Homeodomain-like_sf"/>
</dbReference>
<comment type="similarity">
    <text evidence="12">Belongs to the POU transcription factor family.</text>
</comment>
<feature type="region of interest" description="Disordered" evidence="14">
    <location>
        <begin position="606"/>
        <end position="629"/>
    </location>
</feature>
<comment type="caution">
    <text evidence="17">The sequence shown here is derived from an EMBL/GenBank/DDBJ whole genome shotgun (WGS) entry which is preliminary data.</text>
</comment>
<feature type="compositionally biased region" description="Low complexity" evidence="14">
    <location>
        <begin position="677"/>
        <end position="686"/>
    </location>
</feature>
<dbReference type="SUPFAM" id="SSF57850">
    <property type="entry name" value="RING/U-box"/>
    <property type="match status" value="1"/>
</dbReference>
<evidence type="ECO:0000313" key="17">
    <source>
        <dbReference type="EMBL" id="KAG2456742.1"/>
    </source>
</evidence>
<dbReference type="PROSITE" id="PS51179">
    <property type="entry name" value="POU_3"/>
    <property type="match status" value="1"/>
</dbReference>
<feature type="compositionally biased region" description="Basic residues" evidence="14">
    <location>
        <begin position="823"/>
        <end position="834"/>
    </location>
</feature>
<dbReference type="InterPro" id="IPR013083">
    <property type="entry name" value="Znf_RING/FYVE/PHD"/>
</dbReference>
<dbReference type="PRINTS" id="PR00028">
    <property type="entry name" value="POUDOMAIN"/>
</dbReference>
<evidence type="ECO:0000256" key="5">
    <source>
        <dbReference type="ARBA" id="ARBA00023015"/>
    </source>
</evidence>
<evidence type="ECO:0000256" key="13">
    <source>
        <dbReference type="SAM" id="Coils"/>
    </source>
</evidence>
<feature type="region of interest" description="Disordered" evidence="14">
    <location>
        <begin position="898"/>
        <end position="933"/>
    </location>
</feature>
<dbReference type="InterPro" id="IPR000327">
    <property type="entry name" value="POU_dom"/>
</dbReference>
<evidence type="ECO:0000256" key="3">
    <source>
        <dbReference type="ARBA" id="ARBA00022771"/>
    </source>
</evidence>
<evidence type="ECO:0000259" key="16">
    <source>
        <dbReference type="PROSITE" id="PS51179"/>
    </source>
</evidence>
<dbReference type="PROSITE" id="PS00027">
    <property type="entry name" value="HOMEOBOX_1"/>
    <property type="match status" value="1"/>
</dbReference>
<feature type="region of interest" description="Disordered" evidence="14">
    <location>
        <begin position="670"/>
        <end position="704"/>
    </location>
</feature>
<dbReference type="GO" id="GO:0004842">
    <property type="term" value="F:ubiquitin-protein transferase activity"/>
    <property type="evidence" value="ECO:0007669"/>
    <property type="project" value="InterPro"/>
</dbReference>
<keyword evidence="13" id="KW-0175">Coiled coil</keyword>
<keyword evidence="5" id="KW-0805">Transcription regulation</keyword>
<evidence type="ECO:0000256" key="8">
    <source>
        <dbReference type="ARBA" id="ARBA00023163"/>
    </source>
</evidence>
<keyword evidence="6 10" id="KW-0238">DNA-binding</keyword>
<dbReference type="Gene3D" id="1.10.10.60">
    <property type="entry name" value="Homeodomain-like"/>
    <property type="match status" value="1"/>
</dbReference>
<dbReference type="SMART" id="SM00352">
    <property type="entry name" value="POU"/>
    <property type="match status" value="1"/>
</dbReference>
<feature type="region of interest" description="Disordered" evidence="14">
    <location>
        <begin position="819"/>
        <end position="886"/>
    </location>
</feature>
<reference evidence="17 18" key="1">
    <citation type="journal article" date="2021" name="Cell">
        <title>Tracing the genetic footprints of vertebrate landing in non-teleost ray-finned fishes.</title>
        <authorList>
            <person name="Bi X."/>
            <person name="Wang K."/>
            <person name="Yang L."/>
            <person name="Pan H."/>
            <person name="Jiang H."/>
            <person name="Wei Q."/>
            <person name="Fang M."/>
            <person name="Yu H."/>
            <person name="Zhu C."/>
            <person name="Cai Y."/>
            <person name="He Y."/>
            <person name="Gan X."/>
            <person name="Zeng H."/>
            <person name="Yu D."/>
            <person name="Zhu Y."/>
            <person name="Jiang H."/>
            <person name="Qiu Q."/>
            <person name="Yang H."/>
            <person name="Zhang Y.E."/>
            <person name="Wang W."/>
            <person name="Zhu M."/>
            <person name="He S."/>
            <person name="Zhang G."/>
        </authorList>
    </citation>
    <scope>NUCLEOTIDE SEQUENCE [LARGE SCALE GENOMIC DNA]</scope>
    <source>
        <strain evidence="17">Bchr_013</strain>
    </source>
</reference>
<feature type="domain" description="Homeobox" evidence="15">
    <location>
        <begin position="1023"/>
        <end position="1083"/>
    </location>
</feature>
<dbReference type="GO" id="GO:0005634">
    <property type="term" value="C:nucleus"/>
    <property type="evidence" value="ECO:0007669"/>
    <property type="project" value="UniProtKB-SubCell"/>
</dbReference>
<evidence type="ECO:0000256" key="1">
    <source>
        <dbReference type="ARBA" id="ARBA00004123"/>
    </source>
</evidence>
<dbReference type="InterPro" id="IPR010982">
    <property type="entry name" value="Lambda_DNA-bd_dom_sf"/>
</dbReference>
<dbReference type="SUPFAM" id="SSF46689">
    <property type="entry name" value="Homeodomain-like"/>
    <property type="match status" value="1"/>
</dbReference>
<dbReference type="Pfam" id="PF13639">
    <property type="entry name" value="zf-RING_2"/>
    <property type="match status" value="1"/>
</dbReference>
<feature type="non-terminal residue" evidence="17">
    <location>
        <position position="1"/>
    </location>
</feature>
<evidence type="ECO:0000256" key="10">
    <source>
        <dbReference type="PROSITE-ProRule" id="PRU00108"/>
    </source>
</evidence>
<dbReference type="InterPro" id="IPR017970">
    <property type="entry name" value="Homeobox_CS"/>
</dbReference>
<keyword evidence="8 12" id="KW-0804">Transcription</keyword>
<evidence type="ECO:0000259" key="15">
    <source>
        <dbReference type="PROSITE" id="PS50071"/>
    </source>
</evidence>
<keyword evidence="9 10" id="KW-0539">Nucleus</keyword>
<dbReference type="PANTHER" id="PTHR14609">
    <property type="entry name" value="RING FINGER PROTEIN 219"/>
    <property type="match status" value="1"/>
</dbReference>
<dbReference type="FunFam" id="1.10.260.40:FF:000007">
    <property type="entry name" value="POU domain protein"/>
    <property type="match status" value="1"/>
</dbReference>
<dbReference type="InterPro" id="IPR001356">
    <property type="entry name" value="HD"/>
</dbReference>
<dbReference type="PANTHER" id="PTHR14609:SF1">
    <property type="entry name" value="ORC UBIQUITIN LIGASE 1"/>
    <property type="match status" value="1"/>
</dbReference>
<evidence type="ECO:0000256" key="4">
    <source>
        <dbReference type="ARBA" id="ARBA00022833"/>
    </source>
</evidence>
<evidence type="ECO:0000256" key="14">
    <source>
        <dbReference type="SAM" id="MobiDB-lite"/>
    </source>
</evidence>
<dbReference type="EMBL" id="JAATIS010008602">
    <property type="protein sequence ID" value="KAG2456742.1"/>
    <property type="molecule type" value="Genomic_DNA"/>
</dbReference>
<name>A0A8X7WUR8_POLSE</name>
<feature type="compositionally biased region" description="Polar residues" evidence="14">
    <location>
        <begin position="918"/>
        <end position="930"/>
    </location>
</feature>
<dbReference type="InterPro" id="IPR013847">
    <property type="entry name" value="POU"/>
</dbReference>
<dbReference type="GO" id="GO:0008270">
    <property type="term" value="F:zinc ion binding"/>
    <property type="evidence" value="ECO:0007669"/>
    <property type="project" value="UniProtKB-KW"/>
</dbReference>
<keyword evidence="3" id="KW-0863">Zinc-finger</keyword>
<dbReference type="Gene3D" id="3.30.40.10">
    <property type="entry name" value="Zinc/RING finger domain, C3HC4 (zinc finger)"/>
    <property type="match status" value="1"/>
</dbReference>
<dbReference type="GO" id="GO:0003677">
    <property type="term" value="F:DNA binding"/>
    <property type="evidence" value="ECO:0007669"/>
    <property type="project" value="UniProtKB-UniRule"/>
</dbReference>
<keyword evidence="2" id="KW-0479">Metal-binding</keyword>
<proteinExistence type="inferred from homology"/>
<feature type="DNA-binding region" description="Homeobox" evidence="10">
    <location>
        <begin position="1025"/>
        <end position="1084"/>
    </location>
</feature>
<dbReference type="Proteomes" id="UP000886611">
    <property type="component" value="Unassembled WGS sequence"/>
</dbReference>
<dbReference type="FunFam" id="1.10.10.60:FF:000056">
    <property type="entry name" value="POU domain protein"/>
    <property type="match status" value="1"/>
</dbReference>
<feature type="compositionally biased region" description="Gly residues" evidence="14">
    <location>
        <begin position="857"/>
        <end position="871"/>
    </location>
</feature>
<dbReference type="PROSITE" id="PS50071">
    <property type="entry name" value="HOMEOBOX_2"/>
    <property type="match status" value="1"/>
</dbReference>
<dbReference type="Pfam" id="PF00157">
    <property type="entry name" value="Pou"/>
    <property type="match status" value="1"/>
</dbReference>
<evidence type="ECO:0000256" key="9">
    <source>
        <dbReference type="ARBA" id="ARBA00023242"/>
    </source>
</evidence>
<organism evidence="17 18">
    <name type="scientific">Polypterus senegalus</name>
    <name type="common">Senegal bichir</name>
    <dbReference type="NCBI Taxonomy" id="55291"/>
    <lineage>
        <taxon>Eukaryota</taxon>
        <taxon>Metazoa</taxon>
        <taxon>Chordata</taxon>
        <taxon>Craniata</taxon>
        <taxon>Vertebrata</taxon>
        <taxon>Euteleostomi</taxon>
        <taxon>Actinopterygii</taxon>
        <taxon>Polypteriformes</taxon>
        <taxon>Polypteridae</taxon>
        <taxon>Polypterus</taxon>
    </lineage>
</organism>
<dbReference type="GO" id="GO:0006513">
    <property type="term" value="P:protein monoubiquitination"/>
    <property type="evidence" value="ECO:0007669"/>
    <property type="project" value="InterPro"/>
</dbReference>
<dbReference type="SMART" id="SM00389">
    <property type="entry name" value="HOX"/>
    <property type="match status" value="1"/>
</dbReference>
<sequence length="1089" mass="121595">MAESEARIEAWLAVQQDQAKMLSQILVPLTNQDDMKTYFLILDGTTSQDWNEVRRPVICSNNHVFCSTCIEEWLKRNSQCPTCRIPITSENPCREIIGASNECETSDSRSVRKHLRKTRLELLHKEFEDEIETLQNENDELRNKNLNLELQLKSVLYPANQPLSNKSENAEQKREDKTVDPGFLEEWTSKLKAASDLYEKVKTDMEKLKEANKNLRAQNIDLVRENLRLKAEVENRSPQKFGRFTVAALEAKIDQYERDANRLRKALERSDKYIEELENQISLTGKKVNDTDSSAEVNSRNDCKAKKAEGSAECFLSWSSQNEGEQSRILTMRKSLSEMEQPSVSSLDRPSIFSNDLDLDNELLEPEGLLLTTATKGVNIEMEHSNKCIRGESTPGKKHNSTNFEHLVNLTPSSSFSCLRLSSPSEEIRRRPLSYLRKLNFDSSGCSQITEERKQAVDKCNQDSYAAREQTEDSGLDKQVFWNSYDVGITTANSDQSALPEQLTGTEYKNIHSSNTTFQLTLESEVIRLRTSSEASMDAAYLDKISELDTMISESENSRSSHYSLMSTRSFSVDSTLIPDAAGCSELVNEVDTRLETEVRAKQHAALCSQGSGEEGKPATASDSNSSTSNLKTEFCLFESQESQIGSLQVKQDSDELSFDLLFTDSQEFPEKLKPGSLDSSSPSESNFDEAEPSKIRRTTVKKQRERSKTSIQWSFLFIRDLAKMMSMNSKQPHFAMHPTLPEHKYTSLHSSSEAIRRACLPTPQLQSNIFASLDETLLARAEALAAVDIAVSQGKTHPFKPDATYHTMNSVPCTSTSTVPLAHHHHHHHHHHHQNLEPGDLLDHITSPSLSLMTGGHDGVGGGGGGGGGSLISTSAHPHSHMHGLSHLSHQAAMNMNSPLSHHGLLPGHHGGAQATPGLTNNGLPSINDSDTDPRELEAFAERFKQRRIKLGVTQADVGSALANLKIPGVGSLSQSTICRFESLTLSHNNMIALKPILQAWLEEAEGAQREKMSKPDIFNGGEKKRKRTSIAAPEKRSLEAYFAVQPRPSSEKIAAIAEKLDLKKNVVRVWFCNQRQKQKRLKFSATH</sequence>
<evidence type="ECO:0000313" key="18">
    <source>
        <dbReference type="Proteomes" id="UP000886611"/>
    </source>
</evidence>
<protein>
    <recommendedName>
        <fullName evidence="12">POU domain protein</fullName>
    </recommendedName>
</protein>
<dbReference type="PROSITE" id="PS00465">
    <property type="entry name" value="POU_2"/>
    <property type="match status" value="1"/>
</dbReference>
<dbReference type="SUPFAM" id="SSF47413">
    <property type="entry name" value="lambda repressor-like DNA-binding domains"/>
    <property type="match status" value="1"/>
</dbReference>
<dbReference type="GO" id="GO:0006275">
    <property type="term" value="P:regulation of DNA replication"/>
    <property type="evidence" value="ECO:0007669"/>
    <property type="project" value="InterPro"/>
</dbReference>
<comment type="subcellular location">
    <subcellularLocation>
        <location evidence="1 10 11">Nucleus</location>
    </subcellularLocation>
</comment>
<evidence type="ECO:0000256" key="2">
    <source>
        <dbReference type="ARBA" id="ARBA00022723"/>
    </source>
</evidence>
<feature type="coiled-coil region" evidence="13">
    <location>
        <begin position="117"/>
        <end position="151"/>
    </location>
</feature>
<dbReference type="GO" id="GO:0000981">
    <property type="term" value="F:DNA-binding transcription factor activity, RNA polymerase II-specific"/>
    <property type="evidence" value="ECO:0007669"/>
    <property type="project" value="InterPro"/>
</dbReference>